<dbReference type="CDD" id="cd00082">
    <property type="entry name" value="HisKA"/>
    <property type="match status" value="1"/>
</dbReference>
<dbReference type="PROSITE" id="PS50109">
    <property type="entry name" value="HIS_KIN"/>
    <property type="match status" value="1"/>
</dbReference>
<evidence type="ECO:0000313" key="18">
    <source>
        <dbReference type="EMBL" id="MCA9385676.1"/>
    </source>
</evidence>
<keyword evidence="10" id="KW-0067">ATP-binding</keyword>
<dbReference type="InterPro" id="IPR003660">
    <property type="entry name" value="HAMP_dom"/>
</dbReference>
<dbReference type="GO" id="GO:0005524">
    <property type="term" value="F:ATP binding"/>
    <property type="evidence" value="ECO:0007669"/>
    <property type="project" value="UniProtKB-KW"/>
</dbReference>
<dbReference type="Pfam" id="PF02518">
    <property type="entry name" value="HATPase_c"/>
    <property type="match status" value="1"/>
</dbReference>
<dbReference type="InterPro" id="IPR003594">
    <property type="entry name" value="HATPase_dom"/>
</dbReference>
<keyword evidence="9 18" id="KW-0418">Kinase</keyword>
<evidence type="ECO:0000256" key="12">
    <source>
        <dbReference type="ARBA" id="ARBA00023012"/>
    </source>
</evidence>
<comment type="subcellular location">
    <subcellularLocation>
        <location evidence="2">Cell membrane</location>
        <topology evidence="2">Multi-pass membrane protein</topology>
    </subcellularLocation>
</comment>
<keyword evidence="11 15" id="KW-1133">Transmembrane helix</keyword>
<keyword evidence="4" id="KW-1003">Cell membrane</keyword>
<dbReference type="SUPFAM" id="SSF55874">
    <property type="entry name" value="ATPase domain of HSP90 chaperone/DNA topoisomerase II/histidine kinase"/>
    <property type="match status" value="1"/>
</dbReference>
<dbReference type="GO" id="GO:0005886">
    <property type="term" value="C:plasma membrane"/>
    <property type="evidence" value="ECO:0007669"/>
    <property type="project" value="UniProtKB-SubCell"/>
</dbReference>
<keyword evidence="14" id="KW-0175">Coiled coil</keyword>
<reference evidence="18" key="1">
    <citation type="submission" date="2020-04" db="EMBL/GenBank/DDBJ databases">
        <authorList>
            <person name="Zhang T."/>
        </authorList>
    </citation>
    <scope>NUCLEOTIDE SEQUENCE</scope>
    <source>
        <strain evidence="18">HKST-UBA11</strain>
    </source>
</reference>
<evidence type="ECO:0000256" key="4">
    <source>
        <dbReference type="ARBA" id="ARBA00022475"/>
    </source>
</evidence>
<evidence type="ECO:0000256" key="2">
    <source>
        <dbReference type="ARBA" id="ARBA00004651"/>
    </source>
</evidence>
<gene>
    <name evidence="18" type="ORF">KC717_03435</name>
</gene>
<evidence type="ECO:0000256" key="6">
    <source>
        <dbReference type="ARBA" id="ARBA00022679"/>
    </source>
</evidence>
<comment type="catalytic activity">
    <reaction evidence="1">
        <text>ATP + protein L-histidine = ADP + protein N-phospho-L-histidine.</text>
        <dbReference type="EC" id="2.7.13.3"/>
    </reaction>
</comment>
<dbReference type="PRINTS" id="PR00344">
    <property type="entry name" value="BCTRLSENSOR"/>
</dbReference>
<dbReference type="Gene3D" id="3.30.565.10">
    <property type="entry name" value="Histidine kinase-like ATPase, C-terminal domain"/>
    <property type="match status" value="1"/>
</dbReference>
<feature type="domain" description="HAMP" evidence="17">
    <location>
        <begin position="96"/>
        <end position="148"/>
    </location>
</feature>
<dbReference type="FunFam" id="3.30.565.10:FF:000006">
    <property type="entry name" value="Sensor histidine kinase WalK"/>
    <property type="match status" value="1"/>
</dbReference>
<keyword evidence="5" id="KW-0597">Phosphoprotein</keyword>
<dbReference type="CDD" id="cd00075">
    <property type="entry name" value="HATPase"/>
    <property type="match status" value="1"/>
</dbReference>
<dbReference type="InterPro" id="IPR005467">
    <property type="entry name" value="His_kinase_dom"/>
</dbReference>
<dbReference type="SMART" id="SM00304">
    <property type="entry name" value="HAMP"/>
    <property type="match status" value="1"/>
</dbReference>
<evidence type="ECO:0000256" key="7">
    <source>
        <dbReference type="ARBA" id="ARBA00022692"/>
    </source>
</evidence>
<dbReference type="EMBL" id="JAGQLH010000036">
    <property type="protein sequence ID" value="MCA9385676.1"/>
    <property type="molecule type" value="Genomic_DNA"/>
</dbReference>
<dbReference type="PANTHER" id="PTHR45528:SF1">
    <property type="entry name" value="SENSOR HISTIDINE KINASE CPXA"/>
    <property type="match status" value="1"/>
</dbReference>
<keyword evidence="13 15" id="KW-0472">Membrane</keyword>
<keyword evidence="7 15" id="KW-0812">Transmembrane</keyword>
<keyword evidence="8" id="KW-0547">Nucleotide-binding</keyword>
<name>A0A955RKD6_9BACT</name>
<feature type="domain" description="Histidine kinase" evidence="16">
    <location>
        <begin position="156"/>
        <end position="365"/>
    </location>
</feature>
<dbReference type="SUPFAM" id="SSF47384">
    <property type="entry name" value="Homodimeric domain of signal transducing histidine kinase"/>
    <property type="match status" value="1"/>
</dbReference>
<evidence type="ECO:0000256" key="8">
    <source>
        <dbReference type="ARBA" id="ARBA00022741"/>
    </source>
</evidence>
<dbReference type="Proteomes" id="UP000754563">
    <property type="component" value="Unassembled WGS sequence"/>
</dbReference>
<dbReference type="SMART" id="SM00387">
    <property type="entry name" value="HATPase_c"/>
    <property type="match status" value="1"/>
</dbReference>
<evidence type="ECO:0000256" key="14">
    <source>
        <dbReference type="SAM" id="Coils"/>
    </source>
</evidence>
<dbReference type="Pfam" id="PF00512">
    <property type="entry name" value="HisKA"/>
    <property type="match status" value="1"/>
</dbReference>
<evidence type="ECO:0000256" key="15">
    <source>
        <dbReference type="SAM" id="Phobius"/>
    </source>
</evidence>
<reference evidence="18" key="2">
    <citation type="journal article" date="2021" name="Microbiome">
        <title>Successional dynamics and alternative stable states in a saline activated sludge microbial community over 9 years.</title>
        <authorList>
            <person name="Wang Y."/>
            <person name="Ye J."/>
            <person name="Ju F."/>
            <person name="Liu L."/>
            <person name="Boyd J.A."/>
            <person name="Deng Y."/>
            <person name="Parks D.H."/>
            <person name="Jiang X."/>
            <person name="Yin X."/>
            <person name="Woodcroft B.J."/>
            <person name="Tyson G.W."/>
            <person name="Hugenholtz P."/>
            <person name="Polz M.F."/>
            <person name="Zhang T."/>
        </authorList>
    </citation>
    <scope>NUCLEOTIDE SEQUENCE</scope>
    <source>
        <strain evidence="18">HKST-UBA11</strain>
    </source>
</reference>
<proteinExistence type="predicted"/>
<dbReference type="InterPro" id="IPR036890">
    <property type="entry name" value="HATPase_C_sf"/>
</dbReference>
<evidence type="ECO:0000256" key="10">
    <source>
        <dbReference type="ARBA" id="ARBA00022840"/>
    </source>
</evidence>
<evidence type="ECO:0000313" key="19">
    <source>
        <dbReference type="Proteomes" id="UP000754563"/>
    </source>
</evidence>
<sequence length="365" mass="41387">MLPKTTASKITLAIVIVSMLALVFTSAITVSKTHTDVAEYLQRREEIMMALPANLRPAPARIEFLEQFTRNLYTTTITTSFLSIGFALFVGLFVAKHITKPLNQLTQGIKMLQQNKYKITIPVTDTEEFQETIEELNYLAEQLDKAEQLRQELISDISHEMKTPVTSIVGQLQGIMDGVLEPTPERFEVIQDQAQRLSEMVDHMNDYTRIRSLHSNVEKSTVDLKERWKKVVDLFEKEAKDAGIGFDMKFKRGRELINADKHMVERLITNIVENAISYSQGTKITIGSHRNGFYIEDNGVGVDRNQEKKLFERFYRIDKSRNRNTGGLGLGLAIVKEIASAHGWTVKATSGTNGKGLRFFFSFSS</sequence>
<evidence type="ECO:0000259" key="16">
    <source>
        <dbReference type="PROSITE" id="PS50109"/>
    </source>
</evidence>
<feature type="transmembrane region" description="Helical" evidence="15">
    <location>
        <begin position="12"/>
        <end position="31"/>
    </location>
</feature>
<organism evidence="18 19">
    <name type="scientific">Candidatus Dojkabacteria bacterium</name>
    <dbReference type="NCBI Taxonomy" id="2099670"/>
    <lineage>
        <taxon>Bacteria</taxon>
        <taxon>Candidatus Dojkabacteria</taxon>
    </lineage>
</organism>
<evidence type="ECO:0000256" key="13">
    <source>
        <dbReference type="ARBA" id="ARBA00023136"/>
    </source>
</evidence>
<protein>
    <recommendedName>
        <fullName evidence="3">histidine kinase</fullName>
        <ecNumber evidence="3">2.7.13.3</ecNumber>
    </recommendedName>
</protein>
<accession>A0A955RKD6</accession>
<evidence type="ECO:0000256" key="9">
    <source>
        <dbReference type="ARBA" id="ARBA00022777"/>
    </source>
</evidence>
<dbReference type="InterPro" id="IPR004358">
    <property type="entry name" value="Sig_transdc_His_kin-like_C"/>
</dbReference>
<evidence type="ECO:0000256" key="11">
    <source>
        <dbReference type="ARBA" id="ARBA00022989"/>
    </source>
</evidence>
<dbReference type="SMART" id="SM00388">
    <property type="entry name" value="HisKA"/>
    <property type="match status" value="1"/>
</dbReference>
<dbReference type="InterPro" id="IPR003661">
    <property type="entry name" value="HisK_dim/P_dom"/>
</dbReference>
<evidence type="ECO:0000259" key="17">
    <source>
        <dbReference type="PROSITE" id="PS50885"/>
    </source>
</evidence>
<evidence type="ECO:0000256" key="3">
    <source>
        <dbReference type="ARBA" id="ARBA00012438"/>
    </source>
</evidence>
<dbReference type="EC" id="2.7.13.3" evidence="3"/>
<dbReference type="Gene3D" id="1.10.287.130">
    <property type="match status" value="1"/>
</dbReference>
<dbReference type="InterPro" id="IPR036097">
    <property type="entry name" value="HisK_dim/P_sf"/>
</dbReference>
<evidence type="ECO:0000256" key="1">
    <source>
        <dbReference type="ARBA" id="ARBA00000085"/>
    </source>
</evidence>
<dbReference type="Gene3D" id="6.10.340.10">
    <property type="match status" value="1"/>
</dbReference>
<dbReference type="InterPro" id="IPR050398">
    <property type="entry name" value="HssS/ArlS-like"/>
</dbReference>
<dbReference type="AlphaFoldDB" id="A0A955RKD6"/>
<feature type="transmembrane region" description="Helical" evidence="15">
    <location>
        <begin position="72"/>
        <end position="95"/>
    </location>
</feature>
<comment type="caution">
    <text evidence="18">The sequence shown here is derived from an EMBL/GenBank/DDBJ whole genome shotgun (WGS) entry which is preliminary data.</text>
</comment>
<dbReference type="PROSITE" id="PS50885">
    <property type="entry name" value="HAMP"/>
    <property type="match status" value="1"/>
</dbReference>
<evidence type="ECO:0000256" key="5">
    <source>
        <dbReference type="ARBA" id="ARBA00022553"/>
    </source>
</evidence>
<dbReference type="GO" id="GO:0000155">
    <property type="term" value="F:phosphorelay sensor kinase activity"/>
    <property type="evidence" value="ECO:0007669"/>
    <property type="project" value="InterPro"/>
</dbReference>
<keyword evidence="6" id="KW-0808">Transferase</keyword>
<feature type="coiled-coil region" evidence="14">
    <location>
        <begin position="126"/>
        <end position="156"/>
    </location>
</feature>
<dbReference type="PANTHER" id="PTHR45528">
    <property type="entry name" value="SENSOR HISTIDINE KINASE CPXA"/>
    <property type="match status" value="1"/>
</dbReference>
<keyword evidence="12" id="KW-0902">Two-component regulatory system</keyword>